<keyword evidence="3" id="KW-1185">Reference proteome</keyword>
<protein>
    <submittedName>
        <fullName evidence="2">Uncharacterized protein</fullName>
    </submittedName>
</protein>
<feature type="transmembrane region" description="Helical" evidence="1">
    <location>
        <begin position="48"/>
        <end position="70"/>
    </location>
</feature>
<dbReference type="Pfam" id="PF19953">
    <property type="entry name" value="EACC1"/>
    <property type="match status" value="1"/>
</dbReference>
<accession>A0ABW6W7J7</accession>
<evidence type="ECO:0000256" key="1">
    <source>
        <dbReference type="SAM" id="Phobius"/>
    </source>
</evidence>
<dbReference type="RefSeq" id="WP_020509053.1">
    <property type="nucleotide sequence ID" value="NZ_JBIAZU010000001.1"/>
</dbReference>
<keyword evidence="1" id="KW-1133">Transmembrane helix</keyword>
<keyword evidence="1" id="KW-0812">Transmembrane</keyword>
<comment type="caution">
    <text evidence="2">The sequence shown here is derived from an EMBL/GenBank/DDBJ whole genome shotgun (WGS) entry which is preliminary data.</text>
</comment>
<reference evidence="2 3" key="1">
    <citation type="submission" date="2024-10" db="EMBL/GenBank/DDBJ databases">
        <title>The Natural Products Discovery Center: Release of the First 8490 Sequenced Strains for Exploring Actinobacteria Biosynthetic Diversity.</title>
        <authorList>
            <person name="Kalkreuter E."/>
            <person name="Kautsar S.A."/>
            <person name="Yang D."/>
            <person name="Bader C.D."/>
            <person name="Teijaro C.N."/>
            <person name="Fluegel L."/>
            <person name="Davis C.M."/>
            <person name="Simpson J.R."/>
            <person name="Lauterbach L."/>
            <person name="Steele A.D."/>
            <person name="Gui C."/>
            <person name="Meng S."/>
            <person name="Li G."/>
            <person name="Viehrig K."/>
            <person name="Ye F."/>
            <person name="Su P."/>
            <person name="Kiefer A.F."/>
            <person name="Nichols A."/>
            <person name="Cepeda A.J."/>
            <person name="Yan W."/>
            <person name="Fan B."/>
            <person name="Jiang Y."/>
            <person name="Adhikari A."/>
            <person name="Zheng C.-J."/>
            <person name="Schuster L."/>
            <person name="Cowan T.M."/>
            <person name="Smanski M.J."/>
            <person name="Chevrette M.G."/>
            <person name="De Carvalho L.P.S."/>
            <person name="Shen B."/>
        </authorList>
    </citation>
    <scope>NUCLEOTIDE SEQUENCE [LARGE SCALE GENOMIC DNA]</scope>
    <source>
        <strain evidence="2 3">NPDC000087</strain>
    </source>
</reference>
<name>A0ABW6W7J7_9ACTN</name>
<dbReference type="Proteomes" id="UP001602245">
    <property type="component" value="Unassembled WGS sequence"/>
</dbReference>
<dbReference type="EMBL" id="JBIAZU010000001">
    <property type="protein sequence ID" value="MFF5288704.1"/>
    <property type="molecule type" value="Genomic_DNA"/>
</dbReference>
<keyword evidence="1" id="KW-0472">Membrane</keyword>
<evidence type="ECO:0000313" key="2">
    <source>
        <dbReference type="EMBL" id="MFF5288704.1"/>
    </source>
</evidence>
<gene>
    <name evidence="2" type="ORF">ACFY35_04650</name>
</gene>
<evidence type="ECO:0000313" key="3">
    <source>
        <dbReference type="Proteomes" id="UP001602245"/>
    </source>
</evidence>
<sequence length="118" mass="12665">MDVSITTGDADDLRALRAWLTDEDALRGRITARETPAKPDKLGPVLEALVVAVGPGGAAVALVTGIVAWLRQQRGDLTLRVERPDGSSFEIAAQRVKGLDMPALRAEIERLTDQIDPP</sequence>
<proteinExistence type="predicted"/>
<organism evidence="2 3">
    <name type="scientific">Paractinoplanes globisporus</name>
    <dbReference type="NCBI Taxonomy" id="113565"/>
    <lineage>
        <taxon>Bacteria</taxon>
        <taxon>Bacillati</taxon>
        <taxon>Actinomycetota</taxon>
        <taxon>Actinomycetes</taxon>
        <taxon>Micromonosporales</taxon>
        <taxon>Micromonosporaceae</taxon>
        <taxon>Paractinoplanes</taxon>
    </lineage>
</organism>
<dbReference type="InterPro" id="IPR045428">
    <property type="entry name" value="EACC1"/>
</dbReference>